<reference evidence="3" key="1">
    <citation type="submission" date="2017-08" db="EMBL/GenBank/DDBJ databases">
        <authorList>
            <person name="Zhao F."/>
            <person name="Pan X."/>
            <person name="Tong Y."/>
        </authorList>
    </citation>
    <scope>NUCLEOTIDE SEQUENCE [LARGE SCALE GENOMIC DNA]</scope>
</reference>
<sequence length="73" mass="8492">MIPADIQRKAKKVLQRHLAGEIKPRKLVGGLGLALEVGYRWRLLSRDKGQTWDLMSHEKYNKLTRGKKPPKMR</sequence>
<organism evidence="2 3">
    <name type="scientific">Klebsiella phage vB_KpnS_IME279</name>
    <dbReference type="NCBI Taxonomy" id="2041211"/>
    <lineage>
        <taxon>Viruses</taxon>
        <taxon>Duplodnaviria</taxon>
        <taxon>Heunggongvirae</taxon>
        <taxon>Uroviricota</taxon>
        <taxon>Caudoviricetes</taxon>
        <taxon>Sortsnevirus</taxon>
        <taxon>Sortsnevirus IME279</taxon>
    </lineage>
</organism>
<evidence type="ECO:0000259" key="1">
    <source>
        <dbReference type="Pfam" id="PF24732"/>
    </source>
</evidence>
<evidence type="ECO:0000313" key="3">
    <source>
        <dbReference type="Proteomes" id="UP000229963"/>
    </source>
</evidence>
<protein>
    <recommendedName>
        <fullName evidence="1">ParE-like toxin domain-containing protein</fullName>
    </recommendedName>
</protein>
<dbReference type="EMBL" id="MF614100">
    <property type="protein sequence ID" value="ATI16401.1"/>
    <property type="molecule type" value="Genomic_DNA"/>
</dbReference>
<dbReference type="Proteomes" id="UP000229963">
    <property type="component" value="Segment"/>
</dbReference>
<dbReference type="Pfam" id="PF24732">
    <property type="entry name" value="ParE_like"/>
    <property type="match status" value="1"/>
</dbReference>
<feature type="domain" description="ParE-like toxin" evidence="1">
    <location>
        <begin position="5"/>
        <end position="62"/>
    </location>
</feature>
<dbReference type="InterPro" id="IPR056925">
    <property type="entry name" value="ParE-like"/>
</dbReference>
<evidence type="ECO:0000313" key="2">
    <source>
        <dbReference type="EMBL" id="ATI16401.1"/>
    </source>
</evidence>
<dbReference type="GeneID" id="54983006"/>
<keyword evidence="3" id="KW-1185">Reference proteome</keyword>
<dbReference type="RefSeq" id="YP_009792797.1">
    <property type="nucleotide sequence ID" value="NC_047862.1"/>
</dbReference>
<name>A0A291LBA3_9CAUD</name>
<dbReference type="KEGG" id="vg:54983006"/>
<proteinExistence type="predicted"/>
<accession>A0A291LBA3</accession>